<dbReference type="SUPFAM" id="SSF52172">
    <property type="entry name" value="CheY-like"/>
    <property type="match status" value="1"/>
</dbReference>
<dbReference type="InterPro" id="IPR001867">
    <property type="entry name" value="OmpR/PhoB-type_DNA-bd"/>
</dbReference>
<keyword evidence="3" id="KW-0805">Transcription regulation</keyword>
<evidence type="ECO:0000259" key="9">
    <source>
        <dbReference type="PROSITE" id="PS51755"/>
    </source>
</evidence>
<dbReference type="PANTHER" id="PTHR48111:SF76">
    <property type="entry name" value="TWO-COMPONENT RESPONSE REGULATOR"/>
    <property type="match status" value="1"/>
</dbReference>
<dbReference type="Gene3D" id="1.10.10.10">
    <property type="entry name" value="Winged helix-like DNA-binding domain superfamily/Winged helix DNA-binding domain"/>
    <property type="match status" value="1"/>
</dbReference>
<dbReference type="Pfam" id="PF00072">
    <property type="entry name" value="Response_reg"/>
    <property type="match status" value="1"/>
</dbReference>
<feature type="domain" description="OmpR/PhoB-type" evidence="9">
    <location>
        <begin position="161"/>
        <end position="259"/>
    </location>
</feature>
<dbReference type="AlphaFoldDB" id="A0AA94JIG2"/>
<dbReference type="InterPro" id="IPR001789">
    <property type="entry name" value="Sig_transdc_resp-reg_receiver"/>
</dbReference>
<dbReference type="GO" id="GO:0000156">
    <property type="term" value="F:phosphorelay response regulator activity"/>
    <property type="evidence" value="ECO:0007669"/>
    <property type="project" value="TreeGrafter"/>
</dbReference>
<dbReference type="FunFam" id="1.10.10.10:FF:000005">
    <property type="entry name" value="Two-component system response regulator"/>
    <property type="match status" value="1"/>
</dbReference>
<evidence type="ECO:0000259" key="8">
    <source>
        <dbReference type="PROSITE" id="PS50110"/>
    </source>
</evidence>
<keyword evidence="5" id="KW-0804">Transcription</keyword>
<evidence type="ECO:0000313" key="11">
    <source>
        <dbReference type="Proteomes" id="UP000288002"/>
    </source>
</evidence>
<dbReference type="SMART" id="SM00862">
    <property type="entry name" value="Trans_reg_C"/>
    <property type="match status" value="1"/>
</dbReference>
<feature type="DNA-binding region" description="OmpR/PhoB-type" evidence="7">
    <location>
        <begin position="161"/>
        <end position="259"/>
    </location>
</feature>
<dbReference type="GO" id="GO:0032993">
    <property type="term" value="C:protein-DNA complex"/>
    <property type="evidence" value="ECO:0007669"/>
    <property type="project" value="TreeGrafter"/>
</dbReference>
<feature type="domain" description="Response regulatory" evidence="8">
    <location>
        <begin position="34"/>
        <end position="149"/>
    </location>
</feature>
<evidence type="ECO:0000256" key="4">
    <source>
        <dbReference type="ARBA" id="ARBA00023125"/>
    </source>
</evidence>
<dbReference type="InterPro" id="IPR036388">
    <property type="entry name" value="WH-like_DNA-bd_sf"/>
</dbReference>
<keyword evidence="1 6" id="KW-0597">Phosphoprotein</keyword>
<accession>A0AA94JIG2</accession>
<dbReference type="Proteomes" id="UP000288002">
    <property type="component" value="Unassembled WGS sequence"/>
</dbReference>
<comment type="caution">
    <text evidence="10">The sequence shown here is derived from an EMBL/GenBank/DDBJ whole genome shotgun (WGS) entry which is preliminary data.</text>
</comment>
<dbReference type="GO" id="GO:0006355">
    <property type="term" value="P:regulation of DNA-templated transcription"/>
    <property type="evidence" value="ECO:0007669"/>
    <property type="project" value="InterPro"/>
</dbReference>
<evidence type="ECO:0000256" key="5">
    <source>
        <dbReference type="ARBA" id="ARBA00023163"/>
    </source>
</evidence>
<dbReference type="SMART" id="SM00448">
    <property type="entry name" value="REC"/>
    <property type="match status" value="1"/>
</dbReference>
<dbReference type="Gene3D" id="6.10.250.690">
    <property type="match status" value="1"/>
</dbReference>
<evidence type="ECO:0000313" key="10">
    <source>
        <dbReference type="EMBL" id="RVD77924.1"/>
    </source>
</evidence>
<evidence type="ECO:0000256" key="3">
    <source>
        <dbReference type="ARBA" id="ARBA00023015"/>
    </source>
</evidence>
<evidence type="ECO:0000256" key="7">
    <source>
        <dbReference type="PROSITE-ProRule" id="PRU01091"/>
    </source>
</evidence>
<dbReference type="CDD" id="cd00383">
    <property type="entry name" value="trans_reg_C"/>
    <property type="match status" value="1"/>
</dbReference>
<feature type="modified residue" description="4-aspartylphosphate" evidence="6">
    <location>
        <position position="83"/>
    </location>
</feature>
<organism evidence="10 11">
    <name type="scientific">Pseudomonas koreensis</name>
    <dbReference type="NCBI Taxonomy" id="198620"/>
    <lineage>
        <taxon>Bacteria</taxon>
        <taxon>Pseudomonadati</taxon>
        <taxon>Pseudomonadota</taxon>
        <taxon>Gammaproteobacteria</taxon>
        <taxon>Pseudomonadales</taxon>
        <taxon>Pseudomonadaceae</taxon>
        <taxon>Pseudomonas</taxon>
    </lineage>
</organism>
<evidence type="ECO:0000256" key="6">
    <source>
        <dbReference type="PROSITE-ProRule" id="PRU00169"/>
    </source>
</evidence>
<dbReference type="Pfam" id="PF00486">
    <property type="entry name" value="Trans_reg_C"/>
    <property type="match status" value="1"/>
</dbReference>
<evidence type="ECO:0000256" key="1">
    <source>
        <dbReference type="ARBA" id="ARBA00022553"/>
    </source>
</evidence>
<dbReference type="GO" id="GO:0005829">
    <property type="term" value="C:cytosol"/>
    <property type="evidence" value="ECO:0007669"/>
    <property type="project" value="TreeGrafter"/>
</dbReference>
<gene>
    <name evidence="10" type="ORF">A9HBioS_2391</name>
</gene>
<sequence length="261" mass="29166">MYRLAWHTMPSKGSLDLHRPMNFSPELSATPMTHVLVIEDDPVTSREIEAALNDHGFDVTLVNNGREGLVAAISDTFDIIVLDRMLPGALDGLGMLTALRASGITTPVLILSALSALDERVRGLRAGGDDYLTKPFEFIELTARLDALNRRRAPPSAANRDSRLRIGNLEIDLLRRSVRRGERQIDLLPREYALLEYLAQHAGQVVTRTMLFEAVWNYSYDDRTNVIDVHIGRLRHKIDGEGDSPMLQTIRGAGYVLRSPE</sequence>
<reference evidence="10 11" key="1">
    <citation type="submission" date="2016-10" db="EMBL/GenBank/DDBJ databases">
        <title>Search of new enzymes for the oxidation of sulfur compounds.</title>
        <authorList>
            <person name="Novo A."/>
            <person name="Moreira I.S."/>
            <person name="Castro P.M."/>
        </authorList>
    </citation>
    <scope>NUCLEOTIDE SEQUENCE [LARGE SCALE GENOMIC DNA]</scope>
    <source>
        <strain evidence="10 11">A9</strain>
    </source>
</reference>
<dbReference type="PROSITE" id="PS50110">
    <property type="entry name" value="RESPONSE_REGULATORY"/>
    <property type="match status" value="1"/>
</dbReference>
<proteinExistence type="predicted"/>
<dbReference type="InterPro" id="IPR011006">
    <property type="entry name" value="CheY-like_superfamily"/>
</dbReference>
<name>A0AA94JIG2_9PSED</name>
<dbReference type="Gene3D" id="3.40.50.2300">
    <property type="match status" value="1"/>
</dbReference>
<protein>
    <submittedName>
        <fullName evidence="10">Transcriptional regulator</fullName>
    </submittedName>
</protein>
<dbReference type="GO" id="GO:0000976">
    <property type="term" value="F:transcription cis-regulatory region binding"/>
    <property type="evidence" value="ECO:0007669"/>
    <property type="project" value="TreeGrafter"/>
</dbReference>
<dbReference type="PANTHER" id="PTHR48111">
    <property type="entry name" value="REGULATOR OF RPOS"/>
    <property type="match status" value="1"/>
</dbReference>
<dbReference type="PROSITE" id="PS51755">
    <property type="entry name" value="OMPR_PHOB"/>
    <property type="match status" value="1"/>
</dbReference>
<dbReference type="EMBL" id="MKWS01000006">
    <property type="protein sequence ID" value="RVD77924.1"/>
    <property type="molecule type" value="Genomic_DNA"/>
</dbReference>
<dbReference type="InterPro" id="IPR039420">
    <property type="entry name" value="WalR-like"/>
</dbReference>
<keyword evidence="4 7" id="KW-0238">DNA-binding</keyword>
<evidence type="ECO:0000256" key="2">
    <source>
        <dbReference type="ARBA" id="ARBA00023012"/>
    </source>
</evidence>
<keyword evidence="2" id="KW-0902">Two-component regulatory system</keyword>